<keyword evidence="11" id="KW-1185">Reference proteome</keyword>
<dbReference type="Proteomes" id="UP001623290">
    <property type="component" value="Chromosome"/>
</dbReference>
<dbReference type="InterPro" id="IPR036890">
    <property type="entry name" value="HATPase_C_sf"/>
</dbReference>
<keyword evidence="7" id="KW-0175">Coiled coil</keyword>
<dbReference type="EMBL" id="CP135443">
    <property type="protein sequence ID" value="WRY33421.1"/>
    <property type="molecule type" value="Genomic_DNA"/>
</dbReference>
<dbReference type="InterPro" id="IPR001789">
    <property type="entry name" value="Sig_transdc_resp-reg_receiver"/>
</dbReference>
<name>A0ABZ1E0S2_9RHOB</name>
<evidence type="ECO:0000313" key="11">
    <source>
        <dbReference type="Proteomes" id="UP001623290"/>
    </source>
</evidence>
<dbReference type="SUPFAM" id="SSF55785">
    <property type="entry name" value="PYP-like sensor domain (PAS domain)"/>
    <property type="match status" value="1"/>
</dbReference>
<dbReference type="SUPFAM" id="SSF55874">
    <property type="entry name" value="ATPase domain of HSP90 chaperone/DNA topoisomerase II/histidine kinase"/>
    <property type="match status" value="1"/>
</dbReference>
<dbReference type="Pfam" id="PF00512">
    <property type="entry name" value="HisKA"/>
    <property type="match status" value="1"/>
</dbReference>
<evidence type="ECO:0000256" key="3">
    <source>
        <dbReference type="ARBA" id="ARBA00022553"/>
    </source>
</evidence>
<evidence type="ECO:0000256" key="4">
    <source>
        <dbReference type="ARBA" id="ARBA00022679"/>
    </source>
</evidence>
<dbReference type="InterPro" id="IPR035965">
    <property type="entry name" value="PAS-like_dom_sf"/>
</dbReference>
<dbReference type="InterPro" id="IPR004358">
    <property type="entry name" value="Sig_transdc_His_kin-like_C"/>
</dbReference>
<dbReference type="SMART" id="SM00387">
    <property type="entry name" value="HATPase_c"/>
    <property type="match status" value="1"/>
</dbReference>
<proteinExistence type="predicted"/>
<dbReference type="SMART" id="SM00448">
    <property type="entry name" value="REC"/>
    <property type="match status" value="1"/>
</dbReference>
<keyword evidence="3 6" id="KW-0597">Phosphoprotein</keyword>
<dbReference type="Pfam" id="PF02518">
    <property type="entry name" value="HATPase_c"/>
    <property type="match status" value="1"/>
</dbReference>
<dbReference type="CDD" id="cd00082">
    <property type="entry name" value="HisKA"/>
    <property type="match status" value="1"/>
</dbReference>
<dbReference type="SMART" id="SM00388">
    <property type="entry name" value="HisKA"/>
    <property type="match status" value="1"/>
</dbReference>
<comment type="catalytic activity">
    <reaction evidence="1">
        <text>ATP + protein L-histidine = ADP + protein N-phospho-L-histidine.</text>
        <dbReference type="EC" id="2.7.13.3"/>
    </reaction>
</comment>
<dbReference type="PROSITE" id="PS50109">
    <property type="entry name" value="HIS_KIN"/>
    <property type="match status" value="1"/>
</dbReference>
<dbReference type="Gene3D" id="1.10.287.130">
    <property type="match status" value="1"/>
</dbReference>
<reference evidence="10 11" key="1">
    <citation type="submission" date="2023-09" db="EMBL/GenBank/DDBJ databases">
        <title>Thioclava shenzhenensis sp. nov., a multidrug resistant bacteria-antagonizing species isolated from coastal seawater.</title>
        <authorList>
            <person name="Long M."/>
        </authorList>
    </citation>
    <scope>NUCLEOTIDE SEQUENCE [LARGE SCALE GENOMIC DNA]</scope>
    <source>
        <strain evidence="10 11">FTW29</strain>
    </source>
</reference>
<dbReference type="CDD" id="cd00075">
    <property type="entry name" value="HATPase"/>
    <property type="match status" value="1"/>
</dbReference>
<evidence type="ECO:0000256" key="1">
    <source>
        <dbReference type="ARBA" id="ARBA00000085"/>
    </source>
</evidence>
<dbReference type="InterPro" id="IPR003594">
    <property type="entry name" value="HATPase_dom"/>
</dbReference>
<dbReference type="PRINTS" id="PR00344">
    <property type="entry name" value="BCTRLSENSOR"/>
</dbReference>
<sequence>MTDRMPDQLAASLLGPGDDILRQNEKLLAIASALIRHAESSRGDSEAGYAQFERAALLEDQVRERTRDLEKALDLLNMSNARLAEANRETESARQNLASAIETVQEGFALFDAHEQLVMCNTRFNALLIDIRADLKPGLGFLDYLDLVSASSHLHLPAGMTRADWVAMRRKRHDEHHFIFNQEMGDDRWIQVSEHRTRDGGTVILQTEVTDLIRREREERGRLLDDQTRILQATLEHLKLGACIFDARLRLLGWNERLAELLLLPRNRLRRGMQFDLLLEQVRDQFVFPHGLSAYRLADWVRRARRRDNFQMELTREGGQVYDLYAQELPDGGFVMSLTDITAERQAISELSRAKDTLEARVMERTLELEDALSRAERANASRARFVAAASHDLLQPLSAAKLYMASLSDETMSPLAATTLEKAQNALLSVEGILSALLDISRLEAGKAAVHPGPIPLAPMFRALRDEFTPIAEMKGLQLLIRDTDAVVVSDNTYLRRILQNLISNAIRYTPKGRVLVRARHRRGAVRVEVRDSGPGIPDDEQELIFREFHRVNAKASASEGMGLGLAIVERAAALLSHPLTLRSQLGCGATFSVEIPLARKDSLPKPAADLLAYHASEPDSREQTVLLVENDAELSRAMVQLLEKWGINVLDVSSAEEALELIADTGVEPDFWLVDYQLGEGMNGVELIRMLRQQQGDIKVRLVTANRSLELMKQAEAEKITILPKPIVPAALSVFFSGLEQGR</sequence>
<keyword evidence="5" id="KW-0418">Kinase</keyword>
<dbReference type="SUPFAM" id="SSF52172">
    <property type="entry name" value="CheY-like"/>
    <property type="match status" value="1"/>
</dbReference>
<dbReference type="Pfam" id="PF00072">
    <property type="entry name" value="Response_reg"/>
    <property type="match status" value="1"/>
</dbReference>
<evidence type="ECO:0000313" key="10">
    <source>
        <dbReference type="EMBL" id="WRY33421.1"/>
    </source>
</evidence>
<organism evidence="10 11">
    <name type="scientific">Thioclava litoralis</name>
    <dbReference type="NCBI Taxonomy" id="3076557"/>
    <lineage>
        <taxon>Bacteria</taxon>
        <taxon>Pseudomonadati</taxon>
        <taxon>Pseudomonadota</taxon>
        <taxon>Alphaproteobacteria</taxon>
        <taxon>Rhodobacterales</taxon>
        <taxon>Paracoccaceae</taxon>
        <taxon>Thioclava</taxon>
    </lineage>
</organism>
<protein>
    <recommendedName>
        <fullName evidence="2">histidine kinase</fullName>
        <ecNumber evidence="2">2.7.13.3</ecNumber>
    </recommendedName>
</protein>
<dbReference type="EC" id="2.7.13.3" evidence="2"/>
<evidence type="ECO:0000259" key="8">
    <source>
        <dbReference type="PROSITE" id="PS50109"/>
    </source>
</evidence>
<gene>
    <name evidence="10" type="ORF">RPE78_12155</name>
</gene>
<dbReference type="Gene3D" id="3.30.450.20">
    <property type="entry name" value="PAS domain"/>
    <property type="match status" value="2"/>
</dbReference>
<dbReference type="InterPro" id="IPR005467">
    <property type="entry name" value="His_kinase_dom"/>
</dbReference>
<feature type="coiled-coil region" evidence="7">
    <location>
        <begin position="69"/>
        <end position="103"/>
    </location>
</feature>
<evidence type="ECO:0000256" key="2">
    <source>
        <dbReference type="ARBA" id="ARBA00012438"/>
    </source>
</evidence>
<feature type="domain" description="Response regulatory" evidence="9">
    <location>
        <begin position="626"/>
        <end position="742"/>
    </location>
</feature>
<evidence type="ECO:0000259" key="9">
    <source>
        <dbReference type="PROSITE" id="PS50110"/>
    </source>
</evidence>
<dbReference type="PROSITE" id="PS50110">
    <property type="entry name" value="RESPONSE_REGULATORY"/>
    <property type="match status" value="1"/>
</dbReference>
<feature type="modified residue" description="4-aspartylphosphate" evidence="6">
    <location>
        <position position="677"/>
    </location>
</feature>
<dbReference type="PANTHER" id="PTHR43047:SF9">
    <property type="entry name" value="HISTIDINE KINASE"/>
    <property type="match status" value="1"/>
</dbReference>
<evidence type="ECO:0000256" key="7">
    <source>
        <dbReference type="SAM" id="Coils"/>
    </source>
</evidence>
<dbReference type="CDD" id="cd00156">
    <property type="entry name" value="REC"/>
    <property type="match status" value="1"/>
</dbReference>
<keyword evidence="4" id="KW-0808">Transferase</keyword>
<dbReference type="Gene3D" id="3.30.565.10">
    <property type="entry name" value="Histidine kinase-like ATPase, C-terminal domain"/>
    <property type="match status" value="1"/>
</dbReference>
<evidence type="ECO:0000256" key="5">
    <source>
        <dbReference type="ARBA" id="ARBA00022777"/>
    </source>
</evidence>
<dbReference type="RefSeq" id="WP_406720691.1">
    <property type="nucleotide sequence ID" value="NZ_CP135443.1"/>
</dbReference>
<accession>A0ABZ1E0S2</accession>
<feature type="domain" description="Histidine kinase" evidence="8">
    <location>
        <begin position="389"/>
        <end position="601"/>
    </location>
</feature>
<dbReference type="PANTHER" id="PTHR43047">
    <property type="entry name" value="TWO-COMPONENT HISTIDINE PROTEIN KINASE"/>
    <property type="match status" value="1"/>
</dbReference>
<dbReference type="Pfam" id="PF12860">
    <property type="entry name" value="PAS_7"/>
    <property type="match status" value="2"/>
</dbReference>
<dbReference type="Gene3D" id="3.40.50.2300">
    <property type="match status" value="1"/>
</dbReference>
<dbReference type="SUPFAM" id="SSF47384">
    <property type="entry name" value="Homodimeric domain of signal transducing histidine kinase"/>
    <property type="match status" value="1"/>
</dbReference>
<dbReference type="InterPro" id="IPR003661">
    <property type="entry name" value="HisK_dim/P_dom"/>
</dbReference>
<dbReference type="InterPro" id="IPR036097">
    <property type="entry name" value="HisK_dim/P_sf"/>
</dbReference>
<evidence type="ECO:0000256" key="6">
    <source>
        <dbReference type="PROSITE-ProRule" id="PRU00169"/>
    </source>
</evidence>
<dbReference type="InterPro" id="IPR011006">
    <property type="entry name" value="CheY-like_superfamily"/>
</dbReference>